<dbReference type="OMA" id="WIIPNAM"/>
<keyword evidence="6" id="KW-0276">Fatty acid metabolism</keyword>
<comment type="similarity">
    <text evidence="1">Belongs to the AB hydrolase superfamily. AB hydrolase 2 family.</text>
</comment>
<gene>
    <name evidence="11" type="ORF">HMPREF1120_00025</name>
</gene>
<accession>H6BKZ6</accession>
<sequence length="255" mass="28620">MSDRPPYIVPPTKPSSSPDRAATLIFLHGYGDDADGLPLGIAQQFQFYNKLEYLKWVLPYAPHNHEAMSRAWYVPKALPNAMKPRVPGHEEDETAPDDEVAIMKSVDIIDKLVEEEIKNGTPAKRILVGGFSQGCAVSLVWGLTSRFKNEVGGMVCLSGYMPLRDRIAQLRRERRPEGCPEEAELPEKGGKKWFYVHGTMDMLIPTKMFAQGMEELAKWVDKEDIEVHLYPGMGHSTATAELRDLLGFLDRVVPP</sequence>
<comment type="function">
    <text evidence="7">Hydrolyzes fatty acids from S-acylated cysteine residues in proteins with a strong preference for palmitoylated G-alpha proteins over other acyl substrates. Mediates the deacylation of G-alpha proteins such as GPA1 in vivo, but has weak or no activity toward palmitoylated Ras proteins. Has weak lysophospholipase activity in vitro; however such activity may not exist in vivo.</text>
</comment>
<keyword evidence="6" id="KW-0443">Lipid metabolism</keyword>
<keyword evidence="4" id="KW-0719">Serine esterase</keyword>
<dbReference type="PANTHER" id="PTHR10655:SF17">
    <property type="entry name" value="LYSOPHOSPHOLIPASE-LIKE PROTEIN 1"/>
    <property type="match status" value="1"/>
</dbReference>
<dbReference type="GO" id="GO:0052689">
    <property type="term" value="F:carboxylic ester hydrolase activity"/>
    <property type="evidence" value="ECO:0007669"/>
    <property type="project" value="UniProtKB-KW"/>
</dbReference>
<dbReference type="Gene3D" id="3.40.50.1820">
    <property type="entry name" value="alpha/beta hydrolase"/>
    <property type="match status" value="1"/>
</dbReference>
<dbReference type="AlphaFoldDB" id="H6BKZ6"/>
<evidence type="ECO:0000256" key="1">
    <source>
        <dbReference type="ARBA" id="ARBA00006499"/>
    </source>
</evidence>
<dbReference type="SUPFAM" id="SSF53474">
    <property type="entry name" value="alpha/beta-Hydrolases"/>
    <property type="match status" value="1"/>
</dbReference>
<dbReference type="PANTHER" id="PTHR10655">
    <property type="entry name" value="LYSOPHOSPHOLIPASE-RELATED"/>
    <property type="match status" value="1"/>
</dbReference>
<dbReference type="EMBL" id="JH226130">
    <property type="protein sequence ID" value="EHY51798.1"/>
    <property type="molecule type" value="Genomic_DNA"/>
</dbReference>
<evidence type="ECO:0000259" key="10">
    <source>
        <dbReference type="Pfam" id="PF02230"/>
    </source>
</evidence>
<dbReference type="GO" id="GO:0005737">
    <property type="term" value="C:cytoplasm"/>
    <property type="evidence" value="ECO:0007669"/>
    <property type="project" value="TreeGrafter"/>
</dbReference>
<evidence type="ECO:0000256" key="2">
    <source>
        <dbReference type="ARBA" id="ARBA00012423"/>
    </source>
</evidence>
<evidence type="ECO:0000256" key="5">
    <source>
        <dbReference type="ARBA" id="ARBA00022801"/>
    </source>
</evidence>
<dbReference type="GO" id="GO:0006631">
    <property type="term" value="P:fatty acid metabolic process"/>
    <property type="evidence" value="ECO:0007669"/>
    <property type="project" value="UniProtKB-KW"/>
</dbReference>
<dbReference type="InterPro" id="IPR050565">
    <property type="entry name" value="LYPA1-2/EST-like"/>
</dbReference>
<dbReference type="STRING" id="858893.H6BKZ6"/>
<dbReference type="InParanoid" id="H6BKZ6"/>
<reference evidence="11" key="1">
    <citation type="submission" date="2011-07" db="EMBL/GenBank/DDBJ databases">
        <title>The Genome Sequence of Exophiala (Wangiella) dermatitidis NIH/UT8656.</title>
        <authorList>
            <consortium name="The Broad Institute Genome Sequencing Platform"/>
            <person name="Cuomo C."/>
            <person name="Wang Z."/>
            <person name="Hunicke-Smith S."/>
            <person name="Szanislo P.J."/>
            <person name="Earl A."/>
            <person name="Young S.K."/>
            <person name="Zeng Q."/>
            <person name="Gargeya S."/>
            <person name="Fitzgerald M."/>
            <person name="Haas B."/>
            <person name="Abouelleil A."/>
            <person name="Alvarado L."/>
            <person name="Arachchi H.M."/>
            <person name="Berlin A."/>
            <person name="Brown A."/>
            <person name="Chapman S.B."/>
            <person name="Chen Z."/>
            <person name="Dunbar C."/>
            <person name="Freedman E."/>
            <person name="Gearin G."/>
            <person name="Gellesch M."/>
            <person name="Goldberg J."/>
            <person name="Griggs A."/>
            <person name="Gujja S."/>
            <person name="Heiman D."/>
            <person name="Howarth C."/>
            <person name="Larson L."/>
            <person name="Lui A."/>
            <person name="MacDonald P.J.P."/>
            <person name="Montmayeur A."/>
            <person name="Murphy C."/>
            <person name="Neiman D."/>
            <person name="Pearson M."/>
            <person name="Priest M."/>
            <person name="Roberts A."/>
            <person name="Saif S."/>
            <person name="Shea T."/>
            <person name="Shenoy N."/>
            <person name="Sisk P."/>
            <person name="Stolte C."/>
            <person name="Sykes S."/>
            <person name="Wortman J."/>
            <person name="Nusbaum C."/>
            <person name="Birren B."/>
        </authorList>
    </citation>
    <scope>NUCLEOTIDE SEQUENCE</scope>
    <source>
        <strain evidence="11">NIH/UT8656</strain>
    </source>
</reference>
<keyword evidence="12" id="KW-1185">Reference proteome</keyword>
<dbReference type="Proteomes" id="UP000007304">
    <property type="component" value="Unassembled WGS sequence"/>
</dbReference>
<dbReference type="InterPro" id="IPR003140">
    <property type="entry name" value="PLipase/COase/thioEstase"/>
</dbReference>
<dbReference type="VEuPathDB" id="FungiDB:HMPREF1120_00025"/>
<evidence type="ECO:0000313" key="12">
    <source>
        <dbReference type="Proteomes" id="UP000007304"/>
    </source>
</evidence>
<dbReference type="GO" id="GO:0008474">
    <property type="term" value="F:palmitoyl-(protein) hydrolase activity"/>
    <property type="evidence" value="ECO:0007669"/>
    <property type="project" value="UniProtKB-EC"/>
</dbReference>
<dbReference type="HOGENOM" id="CLU_049413_3_4_1"/>
<evidence type="ECO:0000313" key="11">
    <source>
        <dbReference type="EMBL" id="EHY51798.1"/>
    </source>
</evidence>
<evidence type="ECO:0000256" key="9">
    <source>
        <dbReference type="ARBA" id="ARBA00047337"/>
    </source>
</evidence>
<name>H6BKZ6_EXODN</name>
<dbReference type="InterPro" id="IPR029058">
    <property type="entry name" value="AB_hydrolase_fold"/>
</dbReference>
<dbReference type="EC" id="3.1.2.22" evidence="2"/>
<dbReference type="eggNOG" id="KOG2112">
    <property type="taxonomic scope" value="Eukaryota"/>
</dbReference>
<evidence type="ECO:0000256" key="6">
    <source>
        <dbReference type="ARBA" id="ARBA00022832"/>
    </source>
</evidence>
<keyword evidence="5" id="KW-0378">Hydrolase</keyword>
<organism evidence="11 12">
    <name type="scientific">Exophiala dermatitidis (strain ATCC 34100 / CBS 525.76 / NIH/UT8656)</name>
    <name type="common">Black yeast</name>
    <name type="synonym">Wangiella dermatitidis</name>
    <dbReference type="NCBI Taxonomy" id="858893"/>
    <lineage>
        <taxon>Eukaryota</taxon>
        <taxon>Fungi</taxon>
        <taxon>Dikarya</taxon>
        <taxon>Ascomycota</taxon>
        <taxon>Pezizomycotina</taxon>
        <taxon>Eurotiomycetes</taxon>
        <taxon>Chaetothyriomycetidae</taxon>
        <taxon>Chaetothyriales</taxon>
        <taxon>Herpotrichiellaceae</taxon>
        <taxon>Exophiala</taxon>
    </lineage>
</organism>
<evidence type="ECO:0000256" key="8">
    <source>
        <dbReference type="ARBA" id="ARBA00031195"/>
    </source>
</evidence>
<evidence type="ECO:0000256" key="3">
    <source>
        <dbReference type="ARBA" id="ARBA00014923"/>
    </source>
</evidence>
<comment type="catalytic activity">
    <reaction evidence="9">
        <text>S-hexadecanoyl-L-cysteinyl-[protein] + H2O = L-cysteinyl-[protein] + hexadecanoate + H(+)</text>
        <dbReference type="Rhea" id="RHEA:19233"/>
        <dbReference type="Rhea" id="RHEA-COMP:10131"/>
        <dbReference type="Rhea" id="RHEA-COMP:11032"/>
        <dbReference type="ChEBI" id="CHEBI:7896"/>
        <dbReference type="ChEBI" id="CHEBI:15377"/>
        <dbReference type="ChEBI" id="CHEBI:15378"/>
        <dbReference type="ChEBI" id="CHEBI:29950"/>
        <dbReference type="ChEBI" id="CHEBI:74151"/>
        <dbReference type="EC" id="3.1.2.22"/>
    </reaction>
</comment>
<evidence type="ECO:0000256" key="4">
    <source>
        <dbReference type="ARBA" id="ARBA00022487"/>
    </source>
</evidence>
<proteinExistence type="inferred from homology"/>
<dbReference type="GeneID" id="20304664"/>
<dbReference type="Pfam" id="PF02230">
    <property type="entry name" value="Abhydrolase_2"/>
    <property type="match status" value="1"/>
</dbReference>
<feature type="domain" description="Phospholipase/carboxylesterase/thioesterase" evidence="10">
    <location>
        <begin position="19"/>
        <end position="251"/>
    </location>
</feature>
<dbReference type="RefSeq" id="XP_009152259.1">
    <property type="nucleotide sequence ID" value="XM_009154011.1"/>
</dbReference>
<evidence type="ECO:0000256" key="7">
    <source>
        <dbReference type="ARBA" id="ARBA00029392"/>
    </source>
</evidence>
<protein>
    <recommendedName>
        <fullName evidence="3">Acyl-protein thioesterase 1</fullName>
        <ecNumber evidence="2">3.1.2.22</ecNumber>
    </recommendedName>
    <alternativeName>
        <fullName evidence="8">Palmitoyl-protein hydrolase</fullName>
    </alternativeName>
</protein>